<dbReference type="EMBL" id="UOFV01000356">
    <property type="protein sequence ID" value="VAX02921.1"/>
    <property type="molecule type" value="Genomic_DNA"/>
</dbReference>
<sequence length="83" mass="8845">MATEEPVNTSNDIPDKTHEITVGCGLRHSSLPTCAFPTKQGITSINSPAFMPPEPDALQLPMSVSTWKPKMEAIPIKPSGITG</sequence>
<reference evidence="1" key="1">
    <citation type="submission" date="2018-06" db="EMBL/GenBank/DDBJ databases">
        <authorList>
            <person name="Zhirakovskaya E."/>
        </authorList>
    </citation>
    <scope>NUCLEOTIDE SEQUENCE</scope>
</reference>
<evidence type="ECO:0000313" key="1">
    <source>
        <dbReference type="EMBL" id="VAX02921.1"/>
    </source>
</evidence>
<accession>A0A3B1AMJ1</accession>
<dbReference type="AlphaFoldDB" id="A0A3B1AMJ1"/>
<gene>
    <name evidence="1" type="ORF">MNBD_GAMMA19-1757</name>
</gene>
<proteinExistence type="predicted"/>
<protein>
    <submittedName>
        <fullName evidence="1">Uncharacterized protein</fullName>
    </submittedName>
</protein>
<organism evidence="1">
    <name type="scientific">hydrothermal vent metagenome</name>
    <dbReference type="NCBI Taxonomy" id="652676"/>
    <lineage>
        <taxon>unclassified sequences</taxon>
        <taxon>metagenomes</taxon>
        <taxon>ecological metagenomes</taxon>
    </lineage>
</organism>
<name>A0A3B1AMJ1_9ZZZZ</name>